<organism evidence="1 2">
    <name type="scientific">Isachenkonia alkalipeptolytica</name>
    <dbReference type="NCBI Taxonomy" id="2565777"/>
    <lineage>
        <taxon>Bacteria</taxon>
        <taxon>Bacillati</taxon>
        <taxon>Bacillota</taxon>
        <taxon>Clostridia</taxon>
        <taxon>Eubacteriales</taxon>
        <taxon>Clostridiaceae</taxon>
        <taxon>Isachenkonia</taxon>
    </lineage>
</organism>
<keyword evidence="2" id="KW-1185">Reference proteome</keyword>
<dbReference type="AlphaFoldDB" id="A0AA43XNH3"/>
<dbReference type="RefSeq" id="WP_160723088.1">
    <property type="nucleotide sequence ID" value="NZ_SUMG01000024.1"/>
</dbReference>
<gene>
    <name evidence="1" type="ORF">ISALK_13075</name>
</gene>
<evidence type="ECO:0000313" key="2">
    <source>
        <dbReference type="Proteomes" id="UP000449710"/>
    </source>
</evidence>
<sequence>MRKVSTRKDTEEIALTIYNGGFGAVKEKRSIDMKADESELIFGDVAQLIETDSLIVEGINVLEFNYDFDLVSREKLLEKYVDKQVYLKDRETKEKKSCRLLSVEAGGRCVLEDDATKEIYTDTKEEIVLPSLPSGLIVRPALVWKTDGKPSEKVKVSYLSGGFRWHANYVVEMKEETLNIAGWAEIQNTSGMTFENARIKLIAGDVNREVEEMEPDGMYELEITSSYEPEVKAFFDYHMYTLGQATTLKDNQSKQIGILTGEGIPYKQYYQLGLYEDKADIIVEFQNRQEHGLGVAMPQGKIKLYKEDTADGSLEFIGEDGIMHTPKNEAITLSIGKAFDIAFEYKKIDHKKMGGVEYYKYEVIIRNHKETEAEVRFEHSRHGVWEMVTSSHEYIKVSSSQIEYRVTVPAEGDITVEFEYKVDRRIDVNLRK</sequence>
<dbReference type="PANTHER" id="PTHR38075">
    <property type="entry name" value="DUF4139 DOMAIN-CONTAINING PROTEIN"/>
    <property type="match status" value="1"/>
</dbReference>
<proteinExistence type="predicted"/>
<reference evidence="1 2" key="1">
    <citation type="submission" date="2019-04" db="EMBL/GenBank/DDBJ databases">
        <title>Isachenkonia alkalipeptolytica gen. nov. sp. nov. a new anaerobic, alkiliphilic organothrophic bacterium capable to reduce synthesized ferrihydrite isolated from a soda lake.</title>
        <authorList>
            <person name="Toshchakov S.V."/>
            <person name="Zavarzina D.G."/>
            <person name="Zhilina T.N."/>
            <person name="Kostrikina N.A."/>
            <person name="Kublanov I.V."/>
        </authorList>
    </citation>
    <scope>NUCLEOTIDE SEQUENCE [LARGE SCALE GENOMIC DNA]</scope>
    <source>
        <strain evidence="1 2">Z-1701</strain>
    </source>
</reference>
<dbReference type="PANTHER" id="PTHR38075:SF1">
    <property type="entry name" value="DUF4139 DOMAIN-CONTAINING PROTEIN"/>
    <property type="match status" value="1"/>
</dbReference>
<dbReference type="Proteomes" id="UP000449710">
    <property type="component" value="Unassembled WGS sequence"/>
</dbReference>
<protein>
    <submittedName>
        <fullName evidence="1">DUF4139 domain-containing protein</fullName>
    </submittedName>
</protein>
<accession>A0AA43XNH3</accession>
<dbReference type="EMBL" id="SUMG01000024">
    <property type="protein sequence ID" value="NBG89424.1"/>
    <property type="molecule type" value="Genomic_DNA"/>
</dbReference>
<evidence type="ECO:0000313" key="1">
    <source>
        <dbReference type="EMBL" id="NBG89424.1"/>
    </source>
</evidence>
<comment type="caution">
    <text evidence="1">The sequence shown here is derived from an EMBL/GenBank/DDBJ whole genome shotgun (WGS) entry which is preliminary data.</text>
</comment>
<name>A0AA43XNH3_9CLOT</name>